<dbReference type="Gene3D" id="3.40.50.2020">
    <property type="match status" value="1"/>
</dbReference>
<dbReference type="GO" id="GO:0016757">
    <property type="term" value="F:glycosyltransferase activity"/>
    <property type="evidence" value="ECO:0007669"/>
    <property type="project" value="UniProtKB-KW"/>
</dbReference>
<dbReference type="Pfam" id="PF00156">
    <property type="entry name" value="Pribosyltran"/>
    <property type="match status" value="1"/>
</dbReference>
<organism evidence="2 3">
    <name type="scientific">Candidatus Kerfeldbacteria bacterium CG15_BIG_FIL_POST_REV_8_21_14_020_45_12</name>
    <dbReference type="NCBI Taxonomy" id="2014247"/>
    <lineage>
        <taxon>Bacteria</taxon>
        <taxon>Candidatus Kerfeldiibacteriota</taxon>
    </lineage>
</organism>
<dbReference type="AlphaFoldDB" id="A0A2M7H5F9"/>
<sequence length="209" mass="22534">MQFSDRHTAGRLLGKALSRFAEMSDCVVIAIPRGGVLVGQEVASVLGLPFDVIVTKKIGAPGVNESAVGSVSSTGQVSLDDSALHRLGVDVADLQPDIDSVRKLVIERSQQFQKSGESIDLQGKTIILVDDGIATGHTMHAAISSLREARVFKIILATPVASEESIRFLELQVDEIEVLHLPVLFHAVDQFYEDFNEVTDDQVTAVLSN</sequence>
<name>A0A2M7H5F9_9BACT</name>
<keyword evidence="2" id="KW-0328">Glycosyltransferase</keyword>
<keyword evidence="2" id="KW-0808">Transferase</keyword>
<feature type="domain" description="Phosphoribosyltransferase" evidence="1">
    <location>
        <begin position="15"/>
        <end position="165"/>
    </location>
</feature>
<dbReference type="Gene3D" id="3.30.1310.20">
    <property type="entry name" value="PRTase-like"/>
    <property type="match status" value="1"/>
</dbReference>
<evidence type="ECO:0000259" key="1">
    <source>
        <dbReference type="Pfam" id="PF00156"/>
    </source>
</evidence>
<accession>A0A2M7H5F9</accession>
<comment type="caution">
    <text evidence="2">The sequence shown here is derived from an EMBL/GenBank/DDBJ whole genome shotgun (WGS) entry which is preliminary data.</text>
</comment>
<dbReference type="InterPro" id="IPR029057">
    <property type="entry name" value="PRTase-like"/>
</dbReference>
<reference evidence="2 3" key="1">
    <citation type="submission" date="2017-09" db="EMBL/GenBank/DDBJ databases">
        <title>Depth-based differentiation of microbial function through sediment-hosted aquifers and enrichment of novel symbionts in the deep terrestrial subsurface.</title>
        <authorList>
            <person name="Probst A.J."/>
            <person name="Ladd B."/>
            <person name="Jarett J.K."/>
            <person name="Geller-Mcgrath D.E."/>
            <person name="Sieber C.M."/>
            <person name="Emerson J.B."/>
            <person name="Anantharaman K."/>
            <person name="Thomas B.C."/>
            <person name="Malmstrom R."/>
            <person name="Stieglmeier M."/>
            <person name="Klingl A."/>
            <person name="Woyke T."/>
            <person name="Ryan C.M."/>
            <person name="Banfield J.F."/>
        </authorList>
    </citation>
    <scope>NUCLEOTIDE SEQUENCE [LARGE SCALE GENOMIC DNA]</scope>
    <source>
        <strain evidence="2">CG15_BIG_FIL_POST_REV_8_21_14_020_45_12</strain>
    </source>
</reference>
<evidence type="ECO:0000313" key="2">
    <source>
        <dbReference type="EMBL" id="PIW37447.1"/>
    </source>
</evidence>
<protein>
    <submittedName>
        <fullName evidence="2">Phosphoribosyltransferase</fullName>
    </submittedName>
</protein>
<dbReference type="InterPro" id="IPR000836">
    <property type="entry name" value="PRTase_dom"/>
</dbReference>
<gene>
    <name evidence="2" type="ORF">COW24_00055</name>
</gene>
<dbReference type="CDD" id="cd06223">
    <property type="entry name" value="PRTases_typeI"/>
    <property type="match status" value="1"/>
</dbReference>
<dbReference type="SUPFAM" id="SSF53271">
    <property type="entry name" value="PRTase-like"/>
    <property type="match status" value="1"/>
</dbReference>
<proteinExistence type="predicted"/>
<evidence type="ECO:0000313" key="3">
    <source>
        <dbReference type="Proteomes" id="UP000230292"/>
    </source>
</evidence>
<dbReference type="Proteomes" id="UP000230292">
    <property type="component" value="Unassembled WGS sequence"/>
</dbReference>
<dbReference type="EMBL" id="PFGC01000002">
    <property type="protein sequence ID" value="PIW37447.1"/>
    <property type="molecule type" value="Genomic_DNA"/>
</dbReference>